<evidence type="ECO:0000256" key="1">
    <source>
        <dbReference type="SAM" id="MobiDB-lite"/>
    </source>
</evidence>
<feature type="compositionally biased region" description="Basic and acidic residues" evidence="1">
    <location>
        <begin position="1"/>
        <end position="25"/>
    </location>
</feature>
<keyword evidence="3" id="KW-1185">Reference proteome</keyword>
<feature type="region of interest" description="Disordered" evidence="1">
    <location>
        <begin position="1"/>
        <end position="26"/>
    </location>
</feature>
<reference evidence="2" key="1">
    <citation type="submission" date="2020-08" db="EMBL/GenBank/DDBJ databases">
        <title>Multicomponent nature underlies the extraordinary mechanical properties of spider dragline silk.</title>
        <authorList>
            <person name="Kono N."/>
            <person name="Nakamura H."/>
            <person name="Mori M."/>
            <person name="Yoshida Y."/>
            <person name="Ohtoshi R."/>
            <person name="Malay A.D."/>
            <person name="Moran D.A.P."/>
            <person name="Tomita M."/>
            <person name="Numata K."/>
            <person name="Arakawa K."/>
        </authorList>
    </citation>
    <scope>NUCLEOTIDE SEQUENCE</scope>
</reference>
<comment type="caution">
    <text evidence="2">The sequence shown here is derived from an EMBL/GenBank/DDBJ whole genome shotgun (WGS) entry which is preliminary data.</text>
</comment>
<name>A0A8X6TCF0_NEPPI</name>
<proteinExistence type="predicted"/>
<dbReference type="AlphaFoldDB" id="A0A8X6TCF0"/>
<organism evidence="2 3">
    <name type="scientific">Nephila pilipes</name>
    <name type="common">Giant wood spider</name>
    <name type="synonym">Nephila maculata</name>
    <dbReference type="NCBI Taxonomy" id="299642"/>
    <lineage>
        <taxon>Eukaryota</taxon>
        <taxon>Metazoa</taxon>
        <taxon>Ecdysozoa</taxon>
        <taxon>Arthropoda</taxon>
        <taxon>Chelicerata</taxon>
        <taxon>Arachnida</taxon>
        <taxon>Araneae</taxon>
        <taxon>Araneomorphae</taxon>
        <taxon>Entelegynae</taxon>
        <taxon>Araneoidea</taxon>
        <taxon>Nephilidae</taxon>
        <taxon>Nephila</taxon>
    </lineage>
</organism>
<dbReference type="EMBL" id="BMAW01101509">
    <property type="protein sequence ID" value="GFS99696.1"/>
    <property type="molecule type" value="Genomic_DNA"/>
</dbReference>
<accession>A0A8X6TCF0</accession>
<gene>
    <name evidence="2" type="ORF">NPIL_696681</name>
</gene>
<evidence type="ECO:0000313" key="2">
    <source>
        <dbReference type="EMBL" id="GFS99696.1"/>
    </source>
</evidence>
<dbReference type="Proteomes" id="UP000887013">
    <property type="component" value="Unassembled WGS sequence"/>
</dbReference>
<protein>
    <submittedName>
        <fullName evidence="2">Uncharacterized protein</fullName>
    </submittedName>
</protein>
<sequence>MLNREERKRDETVPNEGKEKDRIKEISQNGYWKTSNDVADDPLEHTPGGFVREEHRVSKGEYKNCARTTTLAVEDGLVLTTDRSQDIQETYTSLSNFHHLTREYLEILFELVFCYPLYSVPNAFNWWYTYPKGT</sequence>
<evidence type="ECO:0000313" key="3">
    <source>
        <dbReference type="Proteomes" id="UP000887013"/>
    </source>
</evidence>